<gene>
    <name evidence="2" type="ORF">FOMPIDRAFT_1062133</name>
</gene>
<organism evidence="2 3">
    <name type="scientific">Fomitopsis schrenkii</name>
    <name type="common">Brown rot fungus</name>
    <dbReference type="NCBI Taxonomy" id="2126942"/>
    <lineage>
        <taxon>Eukaryota</taxon>
        <taxon>Fungi</taxon>
        <taxon>Dikarya</taxon>
        <taxon>Basidiomycota</taxon>
        <taxon>Agaricomycotina</taxon>
        <taxon>Agaricomycetes</taxon>
        <taxon>Polyporales</taxon>
        <taxon>Fomitopsis</taxon>
    </lineage>
</organism>
<feature type="compositionally biased region" description="Basic and acidic residues" evidence="1">
    <location>
        <begin position="177"/>
        <end position="190"/>
    </location>
</feature>
<evidence type="ECO:0000256" key="1">
    <source>
        <dbReference type="SAM" id="MobiDB-lite"/>
    </source>
</evidence>
<dbReference type="AlphaFoldDB" id="S8DVL6"/>
<dbReference type="EMBL" id="KE504185">
    <property type="protein sequence ID" value="EPS96667.1"/>
    <property type="molecule type" value="Genomic_DNA"/>
</dbReference>
<reference evidence="2 3" key="1">
    <citation type="journal article" date="2012" name="Science">
        <title>The Paleozoic origin of enzymatic lignin decomposition reconstructed from 31 fungal genomes.</title>
        <authorList>
            <person name="Floudas D."/>
            <person name="Binder M."/>
            <person name="Riley R."/>
            <person name="Barry K."/>
            <person name="Blanchette R.A."/>
            <person name="Henrissat B."/>
            <person name="Martinez A.T."/>
            <person name="Otillar R."/>
            <person name="Spatafora J.W."/>
            <person name="Yadav J.S."/>
            <person name="Aerts A."/>
            <person name="Benoit I."/>
            <person name="Boyd A."/>
            <person name="Carlson A."/>
            <person name="Copeland A."/>
            <person name="Coutinho P.M."/>
            <person name="de Vries R.P."/>
            <person name="Ferreira P."/>
            <person name="Findley K."/>
            <person name="Foster B."/>
            <person name="Gaskell J."/>
            <person name="Glotzer D."/>
            <person name="Gorecki P."/>
            <person name="Heitman J."/>
            <person name="Hesse C."/>
            <person name="Hori C."/>
            <person name="Igarashi K."/>
            <person name="Jurgens J.A."/>
            <person name="Kallen N."/>
            <person name="Kersten P."/>
            <person name="Kohler A."/>
            <person name="Kuees U."/>
            <person name="Kumar T.K.A."/>
            <person name="Kuo A."/>
            <person name="LaButti K."/>
            <person name="Larrondo L.F."/>
            <person name="Lindquist E."/>
            <person name="Ling A."/>
            <person name="Lombard V."/>
            <person name="Lucas S."/>
            <person name="Lundell T."/>
            <person name="Martin R."/>
            <person name="McLaughlin D.J."/>
            <person name="Morgenstern I."/>
            <person name="Morin E."/>
            <person name="Murat C."/>
            <person name="Nagy L.G."/>
            <person name="Nolan M."/>
            <person name="Ohm R.A."/>
            <person name="Patyshakuliyeva A."/>
            <person name="Rokas A."/>
            <person name="Ruiz-Duenas F.J."/>
            <person name="Sabat G."/>
            <person name="Salamov A."/>
            <person name="Samejima M."/>
            <person name="Schmutz J."/>
            <person name="Slot J.C."/>
            <person name="St John F."/>
            <person name="Stenlid J."/>
            <person name="Sun H."/>
            <person name="Sun S."/>
            <person name="Syed K."/>
            <person name="Tsang A."/>
            <person name="Wiebenga A."/>
            <person name="Young D."/>
            <person name="Pisabarro A."/>
            <person name="Eastwood D.C."/>
            <person name="Martin F."/>
            <person name="Cullen D."/>
            <person name="Grigoriev I.V."/>
            <person name="Hibbett D.S."/>
        </authorList>
    </citation>
    <scope>NUCLEOTIDE SEQUENCE</scope>
    <source>
        <strain evidence="3">FP-58527</strain>
    </source>
</reference>
<feature type="compositionally biased region" description="Polar residues" evidence="1">
    <location>
        <begin position="22"/>
        <end position="33"/>
    </location>
</feature>
<evidence type="ECO:0000313" key="2">
    <source>
        <dbReference type="EMBL" id="EPS96667.1"/>
    </source>
</evidence>
<evidence type="ECO:0000313" key="3">
    <source>
        <dbReference type="Proteomes" id="UP000015241"/>
    </source>
</evidence>
<dbReference type="HOGENOM" id="CLU_801767_0_0_1"/>
<keyword evidence="3" id="KW-1185">Reference proteome</keyword>
<name>S8DVL6_FOMSC</name>
<protein>
    <submittedName>
        <fullName evidence="2">Uncharacterized protein</fullName>
    </submittedName>
</protein>
<sequence length="322" mass="34515">MFARHARAVSLSRAFVRFNSSVAPSASAETGQPATHKRPSIPMATSFGDIEIRNLGKSNAGMDLLGSLGLEGGTGLAARLAARRRQQGSENDGVAVTPSADGTSRPRQRFESSGGQRSNGDRRASTPRGERRRDDNARAQGRGGAGQPQRGDYNNRASRPQRSERQGGYKRATAKSSEIEKDGEASEKVKAPRPRVQVHVQDDGGKIAVTTSELDKLFAGTLSSDPTAITLAAVKPRARNLQNENVARRTQHILEKRGGDYSLYLPADLGTTFPEQLGPLGSARLVMCHRPDVGLKSRERLLGAVQSMVVNKVVESLPATDA</sequence>
<feature type="region of interest" description="Disordered" evidence="1">
    <location>
        <begin position="81"/>
        <end position="197"/>
    </location>
</feature>
<feature type="compositionally biased region" description="Basic and acidic residues" evidence="1">
    <location>
        <begin position="119"/>
        <end position="137"/>
    </location>
</feature>
<accession>S8DVL6</accession>
<dbReference type="Proteomes" id="UP000015241">
    <property type="component" value="Unassembled WGS sequence"/>
</dbReference>
<dbReference type="OrthoDB" id="2685280at2759"/>
<feature type="region of interest" description="Disordered" evidence="1">
    <location>
        <begin position="22"/>
        <end position="42"/>
    </location>
</feature>
<dbReference type="InParanoid" id="S8DVL6"/>
<proteinExistence type="predicted"/>